<dbReference type="OrthoDB" id="9808408at2"/>
<dbReference type="SMART" id="SM00388">
    <property type="entry name" value="HisKA"/>
    <property type="match status" value="1"/>
</dbReference>
<evidence type="ECO:0000256" key="7">
    <source>
        <dbReference type="SAM" id="Coils"/>
    </source>
</evidence>
<dbReference type="SUPFAM" id="SSF55785">
    <property type="entry name" value="PYP-like sensor domain (PAS domain)"/>
    <property type="match status" value="1"/>
</dbReference>
<keyword evidence="11" id="KW-1185">Reference proteome</keyword>
<dbReference type="PROSITE" id="PS50112">
    <property type="entry name" value="PAS"/>
    <property type="match status" value="1"/>
</dbReference>
<dbReference type="InterPro" id="IPR036097">
    <property type="entry name" value="HisK_dim/P_sf"/>
</dbReference>
<dbReference type="EMBL" id="VNIA01000001">
    <property type="protein sequence ID" value="TYQ00261.1"/>
    <property type="molecule type" value="Genomic_DNA"/>
</dbReference>
<evidence type="ECO:0000256" key="2">
    <source>
        <dbReference type="ARBA" id="ARBA00012438"/>
    </source>
</evidence>
<dbReference type="PRINTS" id="PR00344">
    <property type="entry name" value="BCTRLSENSOR"/>
</dbReference>
<keyword evidence="6" id="KW-0902">Two-component regulatory system</keyword>
<dbReference type="NCBIfam" id="TIGR00229">
    <property type="entry name" value="sensory_box"/>
    <property type="match status" value="1"/>
</dbReference>
<dbReference type="InterPro" id="IPR000014">
    <property type="entry name" value="PAS"/>
</dbReference>
<dbReference type="FunFam" id="3.30.565.10:FF:000006">
    <property type="entry name" value="Sensor histidine kinase WalK"/>
    <property type="match status" value="1"/>
</dbReference>
<keyword evidence="3" id="KW-0597">Phosphoprotein</keyword>
<dbReference type="PANTHER" id="PTHR43711">
    <property type="entry name" value="TWO-COMPONENT HISTIDINE KINASE"/>
    <property type="match status" value="1"/>
</dbReference>
<name>A0A5S5DWB0_9FLAO</name>
<dbReference type="Gene3D" id="3.30.565.10">
    <property type="entry name" value="Histidine kinase-like ATPase, C-terminal domain"/>
    <property type="match status" value="1"/>
</dbReference>
<dbReference type="InterPro" id="IPR050736">
    <property type="entry name" value="Sensor_HK_Regulatory"/>
</dbReference>
<keyword evidence="7" id="KW-0175">Coiled coil</keyword>
<accession>A0A5S5DWB0</accession>
<dbReference type="AlphaFoldDB" id="A0A5S5DWB0"/>
<dbReference type="InterPro" id="IPR005467">
    <property type="entry name" value="His_kinase_dom"/>
</dbReference>
<dbReference type="InterPro" id="IPR003661">
    <property type="entry name" value="HisK_dim/P_dom"/>
</dbReference>
<organism evidence="10 11">
    <name type="scientific">Tenacibaculum adriaticum</name>
    <dbReference type="NCBI Taxonomy" id="413713"/>
    <lineage>
        <taxon>Bacteria</taxon>
        <taxon>Pseudomonadati</taxon>
        <taxon>Bacteroidota</taxon>
        <taxon>Flavobacteriia</taxon>
        <taxon>Flavobacteriales</taxon>
        <taxon>Flavobacteriaceae</taxon>
        <taxon>Tenacibaculum</taxon>
    </lineage>
</organism>
<keyword evidence="4" id="KW-0808">Transferase</keyword>
<dbReference type="Pfam" id="PF02518">
    <property type="entry name" value="HATPase_c"/>
    <property type="match status" value="1"/>
</dbReference>
<evidence type="ECO:0000259" key="9">
    <source>
        <dbReference type="PROSITE" id="PS50112"/>
    </source>
</evidence>
<dbReference type="SMART" id="SM00387">
    <property type="entry name" value="HATPase_c"/>
    <property type="match status" value="1"/>
</dbReference>
<dbReference type="InterPro" id="IPR036890">
    <property type="entry name" value="HATPase_C_sf"/>
</dbReference>
<dbReference type="InterPro" id="IPR035965">
    <property type="entry name" value="PAS-like_dom_sf"/>
</dbReference>
<dbReference type="GO" id="GO:0000155">
    <property type="term" value="F:phosphorelay sensor kinase activity"/>
    <property type="evidence" value="ECO:0007669"/>
    <property type="project" value="InterPro"/>
</dbReference>
<dbReference type="PROSITE" id="PS50109">
    <property type="entry name" value="HIS_KIN"/>
    <property type="match status" value="1"/>
</dbReference>
<dbReference type="Gene3D" id="1.10.287.130">
    <property type="match status" value="1"/>
</dbReference>
<dbReference type="SUPFAM" id="SSF47384">
    <property type="entry name" value="Homodimeric domain of signal transducing histidine kinase"/>
    <property type="match status" value="1"/>
</dbReference>
<dbReference type="Proteomes" id="UP000323136">
    <property type="component" value="Unassembled WGS sequence"/>
</dbReference>
<dbReference type="InterPro" id="IPR003594">
    <property type="entry name" value="HATPase_dom"/>
</dbReference>
<protein>
    <recommendedName>
        <fullName evidence="2">histidine kinase</fullName>
        <ecNumber evidence="2">2.7.13.3</ecNumber>
    </recommendedName>
</protein>
<dbReference type="CDD" id="cd00130">
    <property type="entry name" value="PAS"/>
    <property type="match status" value="1"/>
</dbReference>
<evidence type="ECO:0000256" key="5">
    <source>
        <dbReference type="ARBA" id="ARBA00022777"/>
    </source>
</evidence>
<proteinExistence type="predicted"/>
<dbReference type="GO" id="GO:0006355">
    <property type="term" value="P:regulation of DNA-templated transcription"/>
    <property type="evidence" value="ECO:0007669"/>
    <property type="project" value="InterPro"/>
</dbReference>
<feature type="domain" description="PAS" evidence="9">
    <location>
        <begin position="5"/>
        <end position="79"/>
    </location>
</feature>
<comment type="caution">
    <text evidence="10">The sequence shown here is derived from an EMBL/GenBank/DDBJ whole genome shotgun (WGS) entry which is preliminary data.</text>
</comment>
<dbReference type="SMART" id="SM00091">
    <property type="entry name" value="PAS"/>
    <property type="match status" value="1"/>
</dbReference>
<feature type="domain" description="Histidine kinase" evidence="8">
    <location>
        <begin position="196"/>
        <end position="412"/>
    </location>
</feature>
<reference evidence="10 11" key="1">
    <citation type="submission" date="2019-07" db="EMBL/GenBank/DDBJ databases">
        <title>Genomic Encyclopedia of Type Strains, Phase IV (KMG-IV): sequencing the most valuable type-strain genomes for metagenomic binning, comparative biology and taxonomic classification.</title>
        <authorList>
            <person name="Goeker M."/>
        </authorList>
    </citation>
    <scope>NUCLEOTIDE SEQUENCE [LARGE SCALE GENOMIC DNA]</scope>
    <source>
        <strain evidence="10 11">DSM 18961</strain>
    </source>
</reference>
<dbReference type="PANTHER" id="PTHR43711:SF26">
    <property type="entry name" value="SENSOR HISTIDINE KINASE RCSC"/>
    <property type="match status" value="1"/>
</dbReference>
<evidence type="ECO:0000256" key="6">
    <source>
        <dbReference type="ARBA" id="ARBA00023012"/>
    </source>
</evidence>
<dbReference type="Gene3D" id="3.30.450.20">
    <property type="entry name" value="PAS domain"/>
    <property type="match status" value="1"/>
</dbReference>
<evidence type="ECO:0000313" key="11">
    <source>
        <dbReference type="Proteomes" id="UP000323136"/>
    </source>
</evidence>
<dbReference type="RefSeq" id="WP_148869080.1">
    <property type="nucleotide sequence ID" value="NZ_VNIA01000001.1"/>
</dbReference>
<sequence>MFQKDQDIFNLLFESVSEGVIVVDEQQKIVSTNTTLEHMFGYESKELVNQPLTTVIPKNYRPNHSSHFKGFLKAKSSRQMGHGRDLFGARKDGTTFPVEVGLNPFEIYGKTFVMALVIDISIRKQQELEIQQLNADLEKKVDQRTKALSESIKELKLVNEELDEENKKRIEAERKAKEALKQEKELNELKTKFLSLVSHEFKTPLSGILTSTILLSKYKLTEQQEKRDKHIKTITDKVHYLNNILNDFLSIEKLENGKIKYNKSTFKVSKVVNEVIYGANMLLKDGQKINYPENIDDISLHQDEKIVELALSNLVNNAVKYSSERTVIDIDIKQNGSFTIFGVKDNGIGIPEKDQKNIFKRYYRAENALLTQGTGIGLNIVKQHLENLGGNISFKSKENEGTIFTIKIPNKAEL</sequence>
<evidence type="ECO:0000256" key="3">
    <source>
        <dbReference type="ARBA" id="ARBA00022553"/>
    </source>
</evidence>
<dbReference type="CDD" id="cd00082">
    <property type="entry name" value="HisKA"/>
    <property type="match status" value="1"/>
</dbReference>
<keyword evidence="5 10" id="KW-0418">Kinase</keyword>
<evidence type="ECO:0000313" key="10">
    <source>
        <dbReference type="EMBL" id="TYQ00261.1"/>
    </source>
</evidence>
<feature type="coiled-coil region" evidence="7">
    <location>
        <begin position="123"/>
        <end position="192"/>
    </location>
</feature>
<evidence type="ECO:0000259" key="8">
    <source>
        <dbReference type="PROSITE" id="PS50109"/>
    </source>
</evidence>
<evidence type="ECO:0000256" key="4">
    <source>
        <dbReference type="ARBA" id="ARBA00022679"/>
    </source>
</evidence>
<gene>
    <name evidence="10" type="ORF">C7447_101871</name>
</gene>
<comment type="catalytic activity">
    <reaction evidence="1">
        <text>ATP + protein L-histidine = ADP + protein N-phospho-L-histidine.</text>
        <dbReference type="EC" id="2.7.13.3"/>
    </reaction>
</comment>
<evidence type="ECO:0000256" key="1">
    <source>
        <dbReference type="ARBA" id="ARBA00000085"/>
    </source>
</evidence>
<dbReference type="Pfam" id="PF00512">
    <property type="entry name" value="HisKA"/>
    <property type="match status" value="1"/>
</dbReference>
<dbReference type="CDD" id="cd00075">
    <property type="entry name" value="HATPase"/>
    <property type="match status" value="1"/>
</dbReference>
<dbReference type="InterPro" id="IPR004358">
    <property type="entry name" value="Sig_transdc_His_kin-like_C"/>
</dbReference>
<dbReference type="SUPFAM" id="SSF55874">
    <property type="entry name" value="ATPase domain of HSP90 chaperone/DNA topoisomerase II/histidine kinase"/>
    <property type="match status" value="1"/>
</dbReference>
<dbReference type="Pfam" id="PF13426">
    <property type="entry name" value="PAS_9"/>
    <property type="match status" value="1"/>
</dbReference>
<dbReference type="EC" id="2.7.13.3" evidence="2"/>